<keyword evidence="1" id="KW-0472">Membrane</keyword>
<dbReference type="AlphaFoldDB" id="A0A8J7VXM6"/>
<feature type="transmembrane region" description="Helical" evidence="1">
    <location>
        <begin position="27"/>
        <end position="48"/>
    </location>
</feature>
<dbReference type="EMBL" id="JAGSND010000002">
    <property type="protein sequence ID" value="MBR0596937.1"/>
    <property type="molecule type" value="Genomic_DNA"/>
</dbReference>
<comment type="caution">
    <text evidence="2">The sequence shown here is derived from an EMBL/GenBank/DDBJ whole genome shotgun (WGS) entry which is preliminary data.</text>
</comment>
<sequence length="136" mass="15519">MFEAIIAAIITLIVSFAGVSIMGEMFLYLGLPPILIGTIVGVGTVLYNKLDDCANEVMIDKKEIEELIKLRDMELLSDIELEEVIELYESRNAANAKYEQYQNGEKVFNELKVLGYLTQDQYTDRLNGLKKHFYED</sequence>
<name>A0A8J7VXM6_9FIRM</name>
<reference evidence="2" key="1">
    <citation type="submission" date="2021-04" db="EMBL/GenBank/DDBJ databases">
        <title>Sinoanaerobacter chloroacetimidivorans sp. nov., an obligate anaerobic bacterium isolated from anaerobic sludge.</title>
        <authorList>
            <person name="Bao Y."/>
        </authorList>
    </citation>
    <scope>NUCLEOTIDE SEQUENCE</scope>
    <source>
        <strain evidence="2">BAD-6</strain>
    </source>
</reference>
<reference evidence="2" key="2">
    <citation type="submission" date="2021-04" db="EMBL/GenBank/DDBJ databases">
        <authorList>
            <person name="Liu J."/>
        </authorList>
    </citation>
    <scope>NUCLEOTIDE SEQUENCE</scope>
    <source>
        <strain evidence="2">BAD-6</strain>
    </source>
</reference>
<organism evidence="2 3">
    <name type="scientific">Sinanaerobacter chloroacetimidivorans</name>
    <dbReference type="NCBI Taxonomy" id="2818044"/>
    <lineage>
        <taxon>Bacteria</taxon>
        <taxon>Bacillati</taxon>
        <taxon>Bacillota</taxon>
        <taxon>Clostridia</taxon>
        <taxon>Peptostreptococcales</taxon>
        <taxon>Anaerovoracaceae</taxon>
        <taxon>Sinanaerobacter</taxon>
    </lineage>
</organism>
<proteinExistence type="predicted"/>
<evidence type="ECO:0000313" key="2">
    <source>
        <dbReference type="EMBL" id="MBR0596937.1"/>
    </source>
</evidence>
<accession>A0A8J7VXM6</accession>
<keyword evidence="3" id="KW-1185">Reference proteome</keyword>
<evidence type="ECO:0000256" key="1">
    <source>
        <dbReference type="SAM" id="Phobius"/>
    </source>
</evidence>
<dbReference type="Proteomes" id="UP000675664">
    <property type="component" value="Unassembled WGS sequence"/>
</dbReference>
<evidence type="ECO:0000313" key="3">
    <source>
        <dbReference type="Proteomes" id="UP000675664"/>
    </source>
</evidence>
<keyword evidence="1" id="KW-1133">Transmembrane helix</keyword>
<dbReference type="RefSeq" id="WP_227017068.1">
    <property type="nucleotide sequence ID" value="NZ_JAGSND010000002.1"/>
</dbReference>
<protein>
    <submittedName>
        <fullName evidence="2">Uncharacterized protein</fullName>
    </submittedName>
</protein>
<gene>
    <name evidence="2" type="ORF">KCX82_03515</name>
</gene>
<keyword evidence="1" id="KW-0812">Transmembrane</keyword>